<dbReference type="GeneID" id="110988827"/>
<dbReference type="RefSeq" id="XP_022108400.1">
    <property type="nucleotide sequence ID" value="XM_022252708.1"/>
</dbReference>
<evidence type="ECO:0000313" key="7">
    <source>
        <dbReference type="Proteomes" id="UP000694845"/>
    </source>
</evidence>
<comment type="similarity">
    <text evidence="1">Belongs to the NARF family.</text>
</comment>
<evidence type="ECO:0000313" key="8">
    <source>
        <dbReference type="RefSeq" id="XP_022108400.1"/>
    </source>
</evidence>
<organism evidence="7 8">
    <name type="scientific">Acanthaster planci</name>
    <name type="common">Crown-of-thorns starfish</name>
    <dbReference type="NCBI Taxonomy" id="133434"/>
    <lineage>
        <taxon>Eukaryota</taxon>
        <taxon>Metazoa</taxon>
        <taxon>Echinodermata</taxon>
        <taxon>Eleutherozoa</taxon>
        <taxon>Asterozoa</taxon>
        <taxon>Asteroidea</taxon>
        <taxon>Valvatacea</taxon>
        <taxon>Valvatida</taxon>
        <taxon>Acanthasteridae</taxon>
        <taxon>Acanthaster</taxon>
    </lineage>
</organism>
<keyword evidence="4" id="KW-0408">Iron</keyword>
<evidence type="ECO:0000256" key="2">
    <source>
        <dbReference type="ARBA" id="ARBA00022485"/>
    </source>
</evidence>
<accession>A0A8B7ZUC9</accession>
<dbReference type="GO" id="GO:0046872">
    <property type="term" value="F:metal ion binding"/>
    <property type="evidence" value="ECO:0007669"/>
    <property type="project" value="UniProtKB-KW"/>
</dbReference>
<feature type="domain" description="Iron hydrogenase small subunit" evidence="6">
    <location>
        <begin position="409"/>
        <end position="465"/>
    </location>
</feature>
<dbReference type="Gene3D" id="3.40.50.1780">
    <property type="match status" value="1"/>
</dbReference>
<evidence type="ECO:0000256" key="3">
    <source>
        <dbReference type="ARBA" id="ARBA00022723"/>
    </source>
</evidence>
<dbReference type="OrthoDB" id="10253113at2759"/>
<dbReference type="OMA" id="INIPHLC"/>
<dbReference type="Proteomes" id="UP000694845">
    <property type="component" value="Unplaced"/>
</dbReference>
<dbReference type="SUPFAM" id="SSF53920">
    <property type="entry name" value="Fe-only hydrogenase"/>
    <property type="match status" value="1"/>
</dbReference>
<dbReference type="InterPro" id="IPR009016">
    <property type="entry name" value="Fe_hydrogenase"/>
</dbReference>
<keyword evidence="5" id="KW-0411">Iron-sulfur</keyword>
<evidence type="ECO:0000256" key="5">
    <source>
        <dbReference type="ARBA" id="ARBA00023014"/>
    </source>
</evidence>
<dbReference type="InterPro" id="IPR004108">
    <property type="entry name" value="Fe_hydrogenase_lsu_C"/>
</dbReference>
<gene>
    <name evidence="8" type="primary">LOC110988827</name>
</gene>
<name>A0A8B7ZUC9_ACAPL</name>
<dbReference type="Pfam" id="PF02256">
    <property type="entry name" value="Fe_hyd_SSU"/>
    <property type="match status" value="1"/>
</dbReference>
<dbReference type="Gene3D" id="3.40.950.10">
    <property type="entry name" value="Fe-only Hydrogenase (Larger Subunit), Chain L, domain 3"/>
    <property type="match status" value="1"/>
</dbReference>
<sequence length="475" mass="53214">MASNFSGALRLTDLDDFITPSQECIKPVQVERLPGQSGQIQVLFFGPILSKDGEATQLKKAQITLNDCLACSGCITSAESVLITQQSQEELLRVLEANNKLPEGHDQKKLVVVSVSPQSRASLAARYHLSVQETACRLTGFLKELGVHHVFDETFARDFSLLQSQKEFVDRFRRREEKGSLPMLASACPGWVCYAEKTHGSYILPYISTTKSPQQVMGSLVKDYYSKQGGCRPDQIYHATVMPCFDKKLEASREDFYNDIYRTRDVDCVITSGEVEAMLDKEDLSLADIQPQDIDPMFPVSRDGQLVNHVGGGSGGYLEHIFRYAAQELFGINIEHIEYKTLKNKDFKEAILEVDGEVKLKFALAYGFRNIQNLVQKVKRGRSPYHFVEVMACPAGCLNGGGQIRPQDGEQAKELLIRVEALYNSLNTRKPEENPLSDELVSDWLGGPESEKAIAMLKTQYHAVEKMNNALTIKW</sequence>
<dbReference type="InterPro" id="IPR003149">
    <property type="entry name" value="Fe_hydrogenase_ssu"/>
</dbReference>
<keyword evidence="7" id="KW-1185">Reference proteome</keyword>
<dbReference type="FunFam" id="3.30.70.20:FF:000042">
    <property type="entry name" value="Cytosolic Fe-S cluster assembly factor NAR1"/>
    <property type="match status" value="1"/>
</dbReference>
<dbReference type="KEGG" id="aplc:110988827"/>
<dbReference type="InterPro" id="IPR050340">
    <property type="entry name" value="Cytosolic_Fe-S_CAF"/>
</dbReference>
<dbReference type="GO" id="GO:0051539">
    <property type="term" value="F:4 iron, 4 sulfur cluster binding"/>
    <property type="evidence" value="ECO:0007669"/>
    <property type="project" value="UniProtKB-KW"/>
</dbReference>
<proteinExistence type="inferred from homology"/>
<dbReference type="PANTHER" id="PTHR11615">
    <property type="entry name" value="NITRATE, FORMATE, IRON DEHYDROGENASE"/>
    <property type="match status" value="1"/>
</dbReference>
<evidence type="ECO:0000256" key="4">
    <source>
        <dbReference type="ARBA" id="ARBA00023004"/>
    </source>
</evidence>
<evidence type="ECO:0000259" key="6">
    <source>
        <dbReference type="SMART" id="SM00902"/>
    </source>
</evidence>
<dbReference type="AlphaFoldDB" id="A0A8B7ZUC9"/>
<protein>
    <submittedName>
        <fullName evidence="8">Cytosolic Fe-S cluster assembly factor narfl-like</fullName>
    </submittedName>
</protein>
<evidence type="ECO:0000256" key="1">
    <source>
        <dbReference type="ARBA" id="ARBA00006596"/>
    </source>
</evidence>
<keyword evidence="2" id="KW-0004">4Fe-4S</keyword>
<dbReference type="Pfam" id="PF02906">
    <property type="entry name" value="Fe_hyd_lg_C"/>
    <property type="match status" value="1"/>
</dbReference>
<keyword evidence="3" id="KW-0479">Metal-binding</keyword>
<dbReference type="SMART" id="SM00902">
    <property type="entry name" value="Fe_hyd_SSU"/>
    <property type="match status" value="1"/>
</dbReference>
<reference evidence="8" key="1">
    <citation type="submission" date="2025-08" db="UniProtKB">
        <authorList>
            <consortium name="RefSeq"/>
        </authorList>
    </citation>
    <scope>IDENTIFICATION</scope>
</reference>